<reference evidence="1 2" key="1">
    <citation type="submission" date="2022-05" db="EMBL/GenBank/DDBJ databases">
        <authorList>
            <consortium name="Genoscope - CEA"/>
            <person name="William W."/>
        </authorList>
    </citation>
    <scope>NUCLEOTIDE SEQUENCE [LARGE SCALE GENOMIC DNA]</scope>
</reference>
<proteinExistence type="predicted"/>
<organism evidence="1 2">
    <name type="scientific">Porites evermanni</name>
    <dbReference type="NCBI Taxonomy" id="104178"/>
    <lineage>
        <taxon>Eukaryota</taxon>
        <taxon>Metazoa</taxon>
        <taxon>Cnidaria</taxon>
        <taxon>Anthozoa</taxon>
        <taxon>Hexacorallia</taxon>
        <taxon>Scleractinia</taxon>
        <taxon>Fungiina</taxon>
        <taxon>Poritidae</taxon>
        <taxon>Porites</taxon>
    </lineage>
</organism>
<evidence type="ECO:0000313" key="1">
    <source>
        <dbReference type="EMBL" id="CAH3141195.1"/>
    </source>
</evidence>
<comment type="caution">
    <text evidence="1">The sequence shown here is derived from an EMBL/GenBank/DDBJ whole genome shotgun (WGS) entry which is preliminary data.</text>
</comment>
<name>A0ABN8PGL6_9CNID</name>
<keyword evidence="2" id="KW-1185">Reference proteome</keyword>
<accession>A0ABN8PGL6</accession>
<evidence type="ECO:0000313" key="2">
    <source>
        <dbReference type="Proteomes" id="UP001159427"/>
    </source>
</evidence>
<dbReference type="EMBL" id="CALNXI010000815">
    <property type="protein sequence ID" value="CAH3141195.1"/>
    <property type="molecule type" value="Genomic_DNA"/>
</dbReference>
<gene>
    <name evidence="1" type="ORF">PEVE_00042088</name>
</gene>
<protein>
    <submittedName>
        <fullName evidence="1">Uncharacterized protein</fullName>
    </submittedName>
</protein>
<sequence length="107" mass="12243">MLEDGFQQVIEISTQPMIAYHVKQIAVQENLGDQEWPFVLATLPRKTVPVKEQHEFFLLNTVCRLHTLGFTIDWSCVNTTSLAKVIREFNYSSLEKTSDTDIGSLKL</sequence>
<dbReference type="Proteomes" id="UP001159427">
    <property type="component" value="Unassembled WGS sequence"/>
</dbReference>